<gene>
    <name evidence="3" type="ORF">FUAX_16910</name>
</gene>
<feature type="chain" id="PRO_5043897052" description="Peptidase M28 domain-containing protein" evidence="1">
    <location>
        <begin position="20"/>
        <end position="513"/>
    </location>
</feature>
<evidence type="ECO:0000313" key="4">
    <source>
        <dbReference type="Proteomes" id="UP001348817"/>
    </source>
</evidence>
<dbReference type="Proteomes" id="UP001348817">
    <property type="component" value="Chromosome"/>
</dbReference>
<protein>
    <recommendedName>
        <fullName evidence="2">Peptidase M28 domain-containing protein</fullName>
    </recommendedName>
</protein>
<dbReference type="Pfam" id="PF04389">
    <property type="entry name" value="Peptidase_M28"/>
    <property type="match status" value="1"/>
</dbReference>
<organism evidence="3 4">
    <name type="scientific">Fulvitalea axinellae</name>
    <dbReference type="NCBI Taxonomy" id="1182444"/>
    <lineage>
        <taxon>Bacteria</taxon>
        <taxon>Pseudomonadati</taxon>
        <taxon>Bacteroidota</taxon>
        <taxon>Cytophagia</taxon>
        <taxon>Cytophagales</taxon>
        <taxon>Persicobacteraceae</taxon>
        <taxon>Fulvitalea</taxon>
    </lineage>
</organism>
<dbReference type="GO" id="GO:0008235">
    <property type="term" value="F:metalloexopeptidase activity"/>
    <property type="evidence" value="ECO:0007669"/>
    <property type="project" value="InterPro"/>
</dbReference>
<reference evidence="3 4" key="1">
    <citation type="submission" date="2021-12" db="EMBL/GenBank/DDBJ databases">
        <title>Genome sequencing of bacteria with rrn-lacking chromosome and rrn-plasmid.</title>
        <authorList>
            <person name="Anda M."/>
            <person name="Iwasaki W."/>
        </authorList>
    </citation>
    <scope>NUCLEOTIDE SEQUENCE [LARGE SCALE GENOMIC DNA]</scope>
    <source>
        <strain evidence="3 4">DSM 100852</strain>
    </source>
</reference>
<keyword evidence="4" id="KW-1185">Reference proteome</keyword>
<dbReference type="InterPro" id="IPR045175">
    <property type="entry name" value="M28_fam"/>
</dbReference>
<dbReference type="InterPro" id="IPR007484">
    <property type="entry name" value="Peptidase_M28"/>
</dbReference>
<dbReference type="RefSeq" id="WP_338394471.1">
    <property type="nucleotide sequence ID" value="NZ_AP025314.1"/>
</dbReference>
<feature type="domain" description="Peptidase M28" evidence="2">
    <location>
        <begin position="283"/>
        <end position="493"/>
    </location>
</feature>
<dbReference type="KEGG" id="fax:FUAX_16910"/>
<evidence type="ECO:0000256" key="1">
    <source>
        <dbReference type="SAM" id="SignalP"/>
    </source>
</evidence>
<feature type="signal peptide" evidence="1">
    <location>
        <begin position="1"/>
        <end position="19"/>
    </location>
</feature>
<evidence type="ECO:0000313" key="3">
    <source>
        <dbReference type="EMBL" id="BDD09259.1"/>
    </source>
</evidence>
<dbReference type="EMBL" id="AP025314">
    <property type="protein sequence ID" value="BDD09259.1"/>
    <property type="molecule type" value="Genomic_DNA"/>
</dbReference>
<dbReference type="AlphaFoldDB" id="A0AAU9D474"/>
<proteinExistence type="predicted"/>
<dbReference type="PANTHER" id="PTHR12147">
    <property type="entry name" value="METALLOPEPTIDASE M28 FAMILY MEMBER"/>
    <property type="match status" value="1"/>
</dbReference>
<sequence length="513" mass="58056">MKKALALVFCALSIGSAYSQTGVTSDSVRLSYAKRISAEDVKKHVFTLASDEYVGRYTGEKGQKKAAEYIQNHFKEFGLVGPVKTGDNPYEQGFELYKLDWGEVFVKSSKKAYGGYEDFAFFSLPELNEKTDVDCVFAGTEEDALADELDLKGKVVFVVTDKDNPREVRTVTRALNKKGVKLLVVVGSENDELTDSMISRYRKSIMDHPRLSFKKPKPKEPGKDMGIAFARKNMLLDVFGLSEKSLEKLMAKKERKRRKMLAKIKGHVSVKFARTIEPVQTENVLGYLEGTDKKDELLVISAHYDHIGVQDGEVYNGADDNATGTTAILELADAFAKAKKDGHGPRRSVLFISLTAEEVGLLGSKYYVSDPVFPLENTVVDLNIDMIGRRDSRYENDPNYVYLIGSDKLSKDLHNLSEKVNQRFGDLKLDYKYNDEKDPNRYYYRSDHYNFAKNDIPVIFYFNGTHADYHRASDTPDKIECDKVAKITRLVFQTAWEIANREERLKLDADSAQ</sequence>
<dbReference type="SUPFAM" id="SSF53187">
    <property type="entry name" value="Zn-dependent exopeptidases"/>
    <property type="match status" value="1"/>
</dbReference>
<name>A0AAU9D474_9BACT</name>
<keyword evidence="1" id="KW-0732">Signal</keyword>
<dbReference type="Gene3D" id="3.40.630.10">
    <property type="entry name" value="Zn peptidases"/>
    <property type="match status" value="2"/>
</dbReference>
<dbReference type="PANTHER" id="PTHR12147:SF26">
    <property type="entry name" value="PEPTIDASE M28 DOMAIN-CONTAINING PROTEIN"/>
    <property type="match status" value="1"/>
</dbReference>
<accession>A0AAU9D474</accession>
<evidence type="ECO:0000259" key="2">
    <source>
        <dbReference type="Pfam" id="PF04389"/>
    </source>
</evidence>
<dbReference type="GO" id="GO:0006508">
    <property type="term" value="P:proteolysis"/>
    <property type="evidence" value="ECO:0007669"/>
    <property type="project" value="InterPro"/>
</dbReference>